<evidence type="ECO:0000256" key="1">
    <source>
        <dbReference type="SAM" id="Phobius"/>
    </source>
</evidence>
<keyword evidence="1" id="KW-0472">Membrane</keyword>
<evidence type="ECO:0000313" key="3">
    <source>
        <dbReference type="WBParaSite" id="Hba_00895"/>
    </source>
</evidence>
<evidence type="ECO:0000313" key="2">
    <source>
        <dbReference type="Proteomes" id="UP000095283"/>
    </source>
</evidence>
<protein>
    <submittedName>
        <fullName evidence="3">Ion_trans domain-containing protein</fullName>
    </submittedName>
</protein>
<sequence>MARSPIRILNIVGMIRRKRRLKLSKQILTSFLLFYLITIYINLIIELVELDHYVDHNFQRFVLETLVTLIYYKNVIYTRRKEKIGHHFKKSWYEIAYLMLYLLPFIISYKMRISPQFFTFTFFAIRRGRMNCPS</sequence>
<keyword evidence="1" id="KW-0812">Transmembrane</keyword>
<proteinExistence type="predicted"/>
<dbReference type="AlphaFoldDB" id="A0A1I7W8C1"/>
<reference evidence="3" key="1">
    <citation type="submission" date="2016-11" db="UniProtKB">
        <authorList>
            <consortium name="WormBaseParasite"/>
        </authorList>
    </citation>
    <scope>IDENTIFICATION</scope>
</reference>
<name>A0A1I7W8C1_HETBA</name>
<dbReference type="Proteomes" id="UP000095283">
    <property type="component" value="Unplaced"/>
</dbReference>
<feature type="transmembrane region" description="Helical" evidence="1">
    <location>
        <begin position="27"/>
        <end position="45"/>
    </location>
</feature>
<keyword evidence="2" id="KW-1185">Reference proteome</keyword>
<organism evidence="2 3">
    <name type="scientific">Heterorhabditis bacteriophora</name>
    <name type="common">Entomopathogenic nematode worm</name>
    <dbReference type="NCBI Taxonomy" id="37862"/>
    <lineage>
        <taxon>Eukaryota</taxon>
        <taxon>Metazoa</taxon>
        <taxon>Ecdysozoa</taxon>
        <taxon>Nematoda</taxon>
        <taxon>Chromadorea</taxon>
        <taxon>Rhabditida</taxon>
        <taxon>Rhabditina</taxon>
        <taxon>Rhabditomorpha</taxon>
        <taxon>Strongyloidea</taxon>
        <taxon>Heterorhabditidae</taxon>
        <taxon>Heterorhabditis</taxon>
    </lineage>
</organism>
<dbReference type="WBParaSite" id="Hba_00895">
    <property type="protein sequence ID" value="Hba_00895"/>
    <property type="gene ID" value="Hba_00895"/>
</dbReference>
<keyword evidence="1" id="KW-1133">Transmembrane helix</keyword>
<feature type="transmembrane region" description="Helical" evidence="1">
    <location>
        <begin position="57"/>
        <end position="72"/>
    </location>
</feature>
<accession>A0A1I7W8C1</accession>
<feature type="transmembrane region" description="Helical" evidence="1">
    <location>
        <begin position="92"/>
        <end position="109"/>
    </location>
</feature>